<accession>A0A2G8RNC7</accession>
<protein>
    <submittedName>
        <fullName evidence="2">Uncharacterized protein</fullName>
    </submittedName>
</protein>
<evidence type="ECO:0000313" key="2">
    <source>
        <dbReference type="EMBL" id="PIL23000.1"/>
    </source>
</evidence>
<proteinExistence type="predicted"/>
<keyword evidence="3" id="KW-1185">Reference proteome</keyword>
<feature type="region of interest" description="Disordered" evidence="1">
    <location>
        <begin position="411"/>
        <end position="440"/>
    </location>
</feature>
<evidence type="ECO:0000313" key="3">
    <source>
        <dbReference type="Proteomes" id="UP000230002"/>
    </source>
</evidence>
<dbReference type="OrthoDB" id="2752736at2759"/>
<dbReference type="EMBL" id="AYKW01000068">
    <property type="protein sequence ID" value="PIL23000.1"/>
    <property type="molecule type" value="Genomic_DNA"/>
</dbReference>
<feature type="compositionally biased region" description="Pro residues" evidence="1">
    <location>
        <begin position="536"/>
        <end position="545"/>
    </location>
</feature>
<dbReference type="AlphaFoldDB" id="A0A2G8RNC7"/>
<organism evidence="2 3">
    <name type="scientific">Ganoderma sinense ZZ0214-1</name>
    <dbReference type="NCBI Taxonomy" id="1077348"/>
    <lineage>
        <taxon>Eukaryota</taxon>
        <taxon>Fungi</taxon>
        <taxon>Dikarya</taxon>
        <taxon>Basidiomycota</taxon>
        <taxon>Agaricomycotina</taxon>
        <taxon>Agaricomycetes</taxon>
        <taxon>Polyporales</taxon>
        <taxon>Polyporaceae</taxon>
        <taxon>Ganoderma</taxon>
    </lineage>
</organism>
<dbReference type="Proteomes" id="UP000230002">
    <property type="component" value="Unassembled WGS sequence"/>
</dbReference>
<feature type="region of interest" description="Disordered" evidence="1">
    <location>
        <begin position="533"/>
        <end position="555"/>
    </location>
</feature>
<dbReference type="Gene3D" id="1.20.1280.50">
    <property type="match status" value="1"/>
</dbReference>
<gene>
    <name evidence="2" type="ORF">GSI_14307</name>
</gene>
<name>A0A2G8RNC7_9APHY</name>
<reference evidence="2 3" key="1">
    <citation type="journal article" date="2015" name="Sci. Rep.">
        <title>Chromosome-level genome map provides insights into diverse defense mechanisms in the medicinal fungus Ganoderma sinense.</title>
        <authorList>
            <person name="Zhu Y."/>
            <person name="Xu J."/>
            <person name="Sun C."/>
            <person name="Zhou S."/>
            <person name="Xu H."/>
            <person name="Nelson D.R."/>
            <person name="Qian J."/>
            <person name="Song J."/>
            <person name="Luo H."/>
            <person name="Xiang L."/>
            <person name="Li Y."/>
            <person name="Xu Z."/>
            <person name="Ji A."/>
            <person name="Wang L."/>
            <person name="Lu S."/>
            <person name="Hayward A."/>
            <person name="Sun W."/>
            <person name="Li X."/>
            <person name="Schwartz D.C."/>
            <person name="Wang Y."/>
            <person name="Chen S."/>
        </authorList>
    </citation>
    <scope>NUCLEOTIDE SEQUENCE [LARGE SCALE GENOMIC DNA]</scope>
    <source>
        <strain evidence="2 3">ZZ0214-1</strain>
    </source>
</reference>
<sequence>MSIETLQLLTAQIIAQIEALVSPPPRDTKRSDLLGSLYTAFGQGLSIVGGLLNAAAPINRIPPELLATIFALSPERYSPGSQLPYWPFLEPRVDDLHKFPKVCRYWRELALGTPTLWNYVVTMPHSHGRDPCFGRSIYLPDDTSANLNVHFSPRAQSKGSIEKMTEFVQTNGPRIRELHAWDASSIEDLPQFLESFDANALEHCTLSQKVLFERPIGIPYPPGRRMFFSNGGARLRSLCVNDLQFLPENAFPALTLLKIGFVRRQSTSLCWGIEDLVKFLAGSPKLEEVYTHDMPYSERNMWDKSPPVPLPRLQYLAFTYTLEVPSSDPTHPTELLLARISVPPACHMFLPAPSSRKQNVTTDSATSILASVVRHVPGKDAVSHVLLQMAGFVTMLQLVFRPGHGSLRIQIPTPSFSSSSSRGAQRPAESAHSSSSSGSSSFPSGLEDVFRAFPQLLAPARELRVHCDSNTGMAALSSDALALATLTVSPNPFSIANVFPHVRTLSLIRIVDPWLPGPLRPGLSVGLALLAQPQPQSQPQPPPTQPESESRGGTAPFPALDTLWVSVEASKEIPVLERALAARAALGCPIRRLVVTLRYVPQSDADDVVRLRALGADDVARLRALGADEVVVTGADSDSEAEAEGALWEADWLVRLPERYDLSDSVHGDWPTAWGKQSAERGG</sequence>
<comment type="caution">
    <text evidence="2">The sequence shown here is derived from an EMBL/GenBank/DDBJ whole genome shotgun (WGS) entry which is preliminary data.</text>
</comment>
<feature type="compositionally biased region" description="Low complexity" evidence="1">
    <location>
        <begin position="430"/>
        <end position="440"/>
    </location>
</feature>
<evidence type="ECO:0000256" key="1">
    <source>
        <dbReference type="SAM" id="MobiDB-lite"/>
    </source>
</evidence>
<dbReference type="STRING" id="1077348.A0A2G8RNC7"/>